<evidence type="ECO:0000256" key="1">
    <source>
        <dbReference type="SAM" id="SignalP"/>
    </source>
</evidence>
<dbReference type="EMBL" id="JAVHJL010000011">
    <property type="protein sequence ID" value="KAK6496357.1"/>
    <property type="molecule type" value="Genomic_DNA"/>
</dbReference>
<gene>
    <name evidence="2" type="ORF">TWF481_002382</name>
</gene>
<feature type="signal peptide" evidence="1">
    <location>
        <begin position="1"/>
        <end position="19"/>
    </location>
</feature>
<dbReference type="Proteomes" id="UP001370758">
    <property type="component" value="Unassembled WGS sequence"/>
</dbReference>
<reference evidence="2 3" key="1">
    <citation type="submission" date="2023-08" db="EMBL/GenBank/DDBJ databases">
        <authorList>
            <person name="Palmer J.M."/>
        </authorList>
    </citation>
    <scope>NUCLEOTIDE SEQUENCE [LARGE SCALE GENOMIC DNA]</scope>
    <source>
        <strain evidence="2 3">TWF481</strain>
    </source>
</reference>
<feature type="chain" id="PRO_5044001579" evidence="1">
    <location>
        <begin position="20"/>
        <end position="92"/>
    </location>
</feature>
<keyword evidence="1" id="KW-0732">Signal</keyword>
<keyword evidence="3" id="KW-1185">Reference proteome</keyword>
<evidence type="ECO:0000313" key="3">
    <source>
        <dbReference type="Proteomes" id="UP001370758"/>
    </source>
</evidence>
<accession>A0AAV9VVV0</accession>
<dbReference type="AlphaFoldDB" id="A0AAV9VVV0"/>
<evidence type="ECO:0000313" key="2">
    <source>
        <dbReference type="EMBL" id="KAK6496357.1"/>
    </source>
</evidence>
<name>A0AAV9VVV0_9PEZI</name>
<proteinExistence type="predicted"/>
<organism evidence="2 3">
    <name type="scientific">Arthrobotrys musiformis</name>
    <dbReference type="NCBI Taxonomy" id="47236"/>
    <lineage>
        <taxon>Eukaryota</taxon>
        <taxon>Fungi</taxon>
        <taxon>Dikarya</taxon>
        <taxon>Ascomycota</taxon>
        <taxon>Pezizomycotina</taxon>
        <taxon>Orbiliomycetes</taxon>
        <taxon>Orbiliales</taxon>
        <taxon>Orbiliaceae</taxon>
        <taxon>Arthrobotrys</taxon>
    </lineage>
</organism>
<sequence length="92" mass="9424">MKILSTTITLMALTTAAQCAPTRYCAGELCIRSPITTRSNGGGGGIDPIRIDGGNNGNNINTSAWKTKGIIDIGQIKDTVASIAGLFLSSGP</sequence>
<protein>
    <submittedName>
        <fullName evidence="2">Uncharacterized protein</fullName>
    </submittedName>
</protein>
<comment type="caution">
    <text evidence="2">The sequence shown here is derived from an EMBL/GenBank/DDBJ whole genome shotgun (WGS) entry which is preliminary data.</text>
</comment>